<reference evidence="3 4" key="1">
    <citation type="submission" date="2019-04" db="EMBL/GenBank/DDBJ databases">
        <title>Draft genome sequences of Streptomyces avermitilis ATCC 31267.</title>
        <authorList>
            <person name="Komaki H."/>
            <person name="Tamura T."/>
            <person name="Hosoyama A."/>
        </authorList>
    </citation>
    <scope>NUCLEOTIDE SEQUENCE [LARGE SCALE GENOMIC DNA]</scope>
    <source>
        <strain evidence="3 4">ATCC 31267</strain>
    </source>
</reference>
<dbReference type="AlphaFoldDB" id="A0A4D4MGH6"/>
<evidence type="ECO:0000313" key="2">
    <source>
        <dbReference type="EMBL" id="GDY68465.1"/>
    </source>
</evidence>
<sequence length="202" mass="22401">MWLLSWANLPRPARCQYQVAGSASMNKQQFWQLIETARNQASNPNDGEAVARKATSLLASQPVKEIVAAEQALWDLMVDSYTNPLWAAAYITNGGCSDDGFDYFRGWLIAQGREVFERAVADPDALAELPIVQASAADGIDLEGEDMLGIAWNAHITATGDQLPASPPTIRYPELDPTWNFDFDDHSEMTRRLPRLAALYLE</sequence>
<name>A0A4D4MGH6_STRAX</name>
<proteinExistence type="predicted"/>
<dbReference type="InterPro" id="IPR025334">
    <property type="entry name" value="DUF4240"/>
</dbReference>
<evidence type="ECO:0000313" key="3">
    <source>
        <dbReference type="EMBL" id="GDY71161.1"/>
    </source>
</evidence>
<dbReference type="EMBL" id="BJHX01000001">
    <property type="protein sequence ID" value="GDY68465.1"/>
    <property type="molecule type" value="Genomic_DNA"/>
</dbReference>
<evidence type="ECO:0000313" key="4">
    <source>
        <dbReference type="Proteomes" id="UP000299211"/>
    </source>
</evidence>
<gene>
    <name evidence="2" type="ORF">SAV14893_078580</name>
    <name evidence="3" type="ORF">SAV31267_006460</name>
</gene>
<dbReference type="EMBL" id="BJHY01000001">
    <property type="protein sequence ID" value="GDY71161.1"/>
    <property type="molecule type" value="Genomic_DNA"/>
</dbReference>
<protein>
    <recommendedName>
        <fullName evidence="1">DUF4240 domain-containing protein</fullName>
    </recommendedName>
</protein>
<accession>A0A4D4MGH6</accession>
<evidence type="ECO:0000313" key="5">
    <source>
        <dbReference type="Proteomes" id="UP000302139"/>
    </source>
</evidence>
<comment type="caution">
    <text evidence="3">The sequence shown here is derived from an EMBL/GenBank/DDBJ whole genome shotgun (WGS) entry which is preliminary data.</text>
</comment>
<evidence type="ECO:0000259" key="1">
    <source>
        <dbReference type="Pfam" id="PF14024"/>
    </source>
</evidence>
<dbReference type="Proteomes" id="UP000302139">
    <property type="component" value="Unassembled WGS sequence"/>
</dbReference>
<dbReference type="Pfam" id="PF14024">
    <property type="entry name" value="DUF4240"/>
    <property type="match status" value="1"/>
</dbReference>
<organism evidence="3 4">
    <name type="scientific">Streptomyces avermitilis</name>
    <dbReference type="NCBI Taxonomy" id="33903"/>
    <lineage>
        <taxon>Bacteria</taxon>
        <taxon>Bacillati</taxon>
        <taxon>Actinomycetota</taxon>
        <taxon>Actinomycetes</taxon>
        <taxon>Kitasatosporales</taxon>
        <taxon>Streptomycetaceae</taxon>
        <taxon>Streptomyces</taxon>
    </lineage>
</organism>
<reference evidence="2 5" key="2">
    <citation type="submission" date="2019-04" db="EMBL/GenBank/DDBJ databases">
        <title>Draft genome sequences of Streptomyces avermitilis NBRC 14893.</title>
        <authorList>
            <person name="Komaki H."/>
            <person name="Tamura T."/>
            <person name="Hosoyama A."/>
        </authorList>
    </citation>
    <scope>NUCLEOTIDE SEQUENCE [LARGE SCALE GENOMIC DNA]</scope>
    <source>
        <strain evidence="2 5">NBRC 14893</strain>
    </source>
</reference>
<feature type="domain" description="DUF4240" evidence="1">
    <location>
        <begin position="25"/>
        <end position="154"/>
    </location>
</feature>
<dbReference type="Proteomes" id="UP000299211">
    <property type="component" value="Unassembled WGS sequence"/>
</dbReference>